<accession>A0ABQ9M5M5</accession>
<reference evidence="3 4" key="1">
    <citation type="journal article" date="2023" name="Plant Biotechnol. J.">
        <title>Chromosome-level wild Hevea brasiliensis genome provides new tools for genomic-assisted breeding and valuable loci to elevate rubber yield.</title>
        <authorList>
            <person name="Cheng H."/>
            <person name="Song X."/>
            <person name="Hu Y."/>
            <person name="Wu T."/>
            <person name="Yang Q."/>
            <person name="An Z."/>
            <person name="Feng S."/>
            <person name="Deng Z."/>
            <person name="Wu W."/>
            <person name="Zeng X."/>
            <person name="Tu M."/>
            <person name="Wang X."/>
            <person name="Huang H."/>
        </authorList>
    </citation>
    <scope>NUCLEOTIDE SEQUENCE [LARGE SCALE GENOMIC DNA]</scope>
    <source>
        <strain evidence="3">MT/VB/25A 57/8</strain>
    </source>
</reference>
<feature type="compositionally biased region" description="Polar residues" evidence="1">
    <location>
        <begin position="238"/>
        <end position="247"/>
    </location>
</feature>
<feature type="domain" description="SANT" evidence="2">
    <location>
        <begin position="1012"/>
        <end position="1059"/>
    </location>
</feature>
<dbReference type="Proteomes" id="UP001174677">
    <property type="component" value="Chromosome 8"/>
</dbReference>
<proteinExistence type="predicted"/>
<dbReference type="Gene3D" id="1.10.10.60">
    <property type="entry name" value="Homeodomain-like"/>
    <property type="match status" value="1"/>
</dbReference>
<feature type="compositionally biased region" description="Basic and acidic residues" evidence="1">
    <location>
        <begin position="94"/>
        <end position="118"/>
    </location>
</feature>
<feature type="domain" description="SANT" evidence="2">
    <location>
        <begin position="795"/>
        <end position="846"/>
    </location>
</feature>
<dbReference type="SUPFAM" id="SSF46689">
    <property type="entry name" value="Homeodomain-like"/>
    <property type="match status" value="2"/>
</dbReference>
<feature type="region of interest" description="Disordered" evidence="1">
    <location>
        <begin position="1433"/>
        <end position="1457"/>
    </location>
</feature>
<dbReference type="PANTHER" id="PTHR47340:SF1">
    <property type="entry name" value="DUPLICATED HOMEODOMAIN-LIKE SUPERFAMILY PROTEIN"/>
    <property type="match status" value="1"/>
</dbReference>
<organism evidence="3 4">
    <name type="scientific">Hevea brasiliensis</name>
    <name type="common">Para rubber tree</name>
    <name type="synonym">Siphonia brasiliensis</name>
    <dbReference type="NCBI Taxonomy" id="3981"/>
    <lineage>
        <taxon>Eukaryota</taxon>
        <taxon>Viridiplantae</taxon>
        <taxon>Streptophyta</taxon>
        <taxon>Embryophyta</taxon>
        <taxon>Tracheophyta</taxon>
        <taxon>Spermatophyta</taxon>
        <taxon>Magnoliopsida</taxon>
        <taxon>eudicotyledons</taxon>
        <taxon>Gunneridae</taxon>
        <taxon>Pentapetalae</taxon>
        <taxon>rosids</taxon>
        <taxon>fabids</taxon>
        <taxon>Malpighiales</taxon>
        <taxon>Euphorbiaceae</taxon>
        <taxon>Crotonoideae</taxon>
        <taxon>Micrandreae</taxon>
        <taxon>Hevea</taxon>
    </lineage>
</organism>
<feature type="compositionally biased region" description="Basic and acidic residues" evidence="1">
    <location>
        <begin position="77"/>
        <end position="87"/>
    </location>
</feature>
<evidence type="ECO:0000256" key="1">
    <source>
        <dbReference type="SAM" id="MobiDB-lite"/>
    </source>
</evidence>
<keyword evidence="4" id="KW-1185">Reference proteome</keyword>
<evidence type="ECO:0000313" key="3">
    <source>
        <dbReference type="EMBL" id="KAJ9175579.1"/>
    </source>
</evidence>
<dbReference type="PANTHER" id="PTHR47340">
    <property type="entry name" value="DUPLICATED HOMEODOMAIN-LIKE SUPERFAMILY PROTEIN"/>
    <property type="match status" value="1"/>
</dbReference>
<name>A0ABQ9M5M5_HEVBR</name>
<dbReference type="Gene3D" id="1.20.58.1880">
    <property type="match status" value="1"/>
</dbReference>
<dbReference type="CDD" id="cd00167">
    <property type="entry name" value="SANT"/>
    <property type="match status" value="1"/>
</dbReference>
<feature type="region of interest" description="Disordered" evidence="1">
    <location>
        <begin position="203"/>
        <end position="268"/>
    </location>
</feature>
<feature type="compositionally biased region" description="Low complexity" evidence="1">
    <location>
        <begin position="204"/>
        <end position="228"/>
    </location>
</feature>
<comment type="caution">
    <text evidence="3">The sequence shown here is derived from an EMBL/GenBank/DDBJ whole genome shotgun (WGS) entry which is preliminary data.</text>
</comment>
<protein>
    <recommendedName>
        <fullName evidence="2">SANT domain-containing protein</fullName>
    </recommendedName>
</protein>
<evidence type="ECO:0000313" key="4">
    <source>
        <dbReference type="Proteomes" id="UP001174677"/>
    </source>
</evidence>
<dbReference type="EMBL" id="JARPOI010000008">
    <property type="protein sequence ID" value="KAJ9175579.1"/>
    <property type="molecule type" value="Genomic_DNA"/>
</dbReference>
<feature type="region of interest" description="Disordered" evidence="1">
    <location>
        <begin position="74"/>
        <end position="145"/>
    </location>
</feature>
<dbReference type="InterPro" id="IPR009057">
    <property type="entry name" value="Homeodomain-like_sf"/>
</dbReference>
<feature type="region of interest" description="Disordered" evidence="1">
    <location>
        <begin position="1062"/>
        <end position="1093"/>
    </location>
</feature>
<feature type="compositionally biased region" description="Low complexity" evidence="1">
    <location>
        <begin position="1491"/>
        <end position="1506"/>
    </location>
</feature>
<evidence type="ECO:0000259" key="2">
    <source>
        <dbReference type="PROSITE" id="PS51293"/>
    </source>
</evidence>
<dbReference type="InterPro" id="IPR017884">
    <property type="entry name" value="SANT_dom"/>
</dbReference>
<dbReference type="Pfam" id="PF00249">
    <property type="entry name" value="Myb_DNA-binding"/>
    <property type="match status" value="2"/>
</dbReference>
<dbReference type="SMART" id="SM00717">
    <property type="entry name" value="SANT"/>
    <property type="match status" value="2"/>
</dbReference>
<feature type="region of interest" description="Disordered" evidence="1">
    <location>
        <begin position="1488"/>
        <end position="1514"/>
    </location>
</feature>
<sequence>MPQERLSWDRKEFLKERKYDRPKARWRESSSSHYGSYRDFARWGGSNEFRRPPGHVKQGVWHLFTEESGHGYTPFRSSDRILEEKNFRPSVSRGDGKHGRNGRDNRGSFGQRDWKAHSWEMSNGSPNTPGRPHDASNDQSSVDDTVIYPSSHPHSEILNTWGLLHSNDQHDNSKMVVVNGMGTGQRGDRENSLDWKPLNKWTRSGSLSSRGSGFSHSSSSKSLGGADSCEGKAELQHKNASLVQSPSGDAAACVTSAPSEEMAARKKPRLNWGEGLAKYEKKKVEGPEVNVSKDGVVISSSNIEPIHSQSSNLVDKSPRAMGLSDCASPATPSSVTCSSPLVEEKTFGKGINADNDSNLCGSPCVGSQSHIEGFSFNLDVLNATSIANLGSALVELLQSDDSSSVDSSFVKSTALNKLLIWKGGISKALEVTESEIDLLENELKSLKFETGSRCPCPAAASCFLAGDESKLCSEQAASSNDIPRPSSLQVSSCGAGHVEKIPIFNGVLEIVHGGRKDDDVDSPGTATSKFVESASMVMAVSSSDLMRQDECSDDMGVIQTPNMVLKSVVPCSNRQDIDEPAHRDVNLLTESKEGASFPSDVIIAENNLCHLILTANKESASRASQVFINLLPRDQFNVDFSEVANVAFLQNDPLVKERFVMRKRFLKFKERVVTLKFKAFQHLWKEDMRFLSIRKYRAKTQKKYELSMRTTHSGHKKNRSSIRSRFSPGGNLSLVTTTEMLNFTSKVLQVSQVEQYRNALKMPALILDKKERMVSRFISRNGLIEDPCVVEKERAMINPWTSEEREIFMDKLATFGKDFRKIASFLDHKTTADCVEFYYKNHKSDCFEKTKKSKQAKSSTNYLVASGKNWNREMNAASLDILGAASVIAADADNSMGNQRVCSGRFYLGGYCDSKTSHADDRILDRSSSFDILENERETVAADVLAGICGSVSSEAMSSCITTSVDPVEGCREWKSQKVDSVRKRPSTSDITQNVDEETCSYESCGEMDPADWTDEEKSIFMRAVSSHGKDFTAISHCVRTRSRDQCKVFFSKARKCLGLDSVHPGPENVRTPVSDDANGGGSDTEDGADESGSVICSEKLCSKTDDNLPVMNAKQHEESDALEMKNLTTDLNRSKDSNVAGLLGPKVEKTFVSDVCKMENKPELAFDNRNKIMDGFVHQSESVLASEVSNESVGSEAGIEKPIEDDIAVGDAVDPRTSNPVAAADVKAIAEASANGSVNHYLNTQSDLVQDSNDSRNFSHQPLGMGSCSNFILCVENMHHVSVEFDSVDKSPIVSSLQENKLATSNSVLQDTAAIQCRKLHNQDRLSSQLDIQEHRDEQGKKSVSGDDHSQHLAAQSLVNHNESSQILGAYPLQITTKREMNGNIPCRPHSELQSLSMSDRNAANQFVAQDCYLQKCSNSKAQHPVSELPLLSQHTGQGNDHSGDQSQSSSEVEKPCRNGDVKLFGKILSNPSSSPKLNPSIIENVEQGTQSSKTVSKSSTLKFSGHQTTDGSSSVLKFDRNNYLGPENVPMKSYGFWDGNNIQTGFSSVPEYFLAKYPAAFGNYRVTSSKMEQQALQAPVKCNDRNLNSVSVLPPREISSSNGVVDYQMYMSHDISKVKSFSVDMKQRHDIFSELQRNGFEAISSLQQQGRGIGMNVVGRGGILVGGSGTGISDPVAALKMHYSGKNGSMMREEESWNNRGDIGR</sequence>
<dbReference type="PROSITE" id="PS51293">
    <property type="entry name" value="SANT"/>
    <property type="match status" value="2"/>
</dbReference>
<gene>
    <name evidence="3" type="ORF">P3X46_014122</name>
</gene>
<dbReference type="InterPro" id="IPR001005">
    <property type="entry name" value="SANT/Myb"/>
</dbReference>
<feature type="compositionally biased region" description="Polar residues" evidence="1">
    <location>
        <begin position="1434"/>
        <end position="1452"/>
    </location>
</feature>